<reference evidence="11 14" key="2">
    <citation type="submission" date="2021-02" db="EMBL/GenBank/DDBJ databases">
        <title>Draft genome of the type strains Burkholderia anthina DSM16086.</title>
        <authorList>
            <person name="Hertel R."/>
            <person name="Meissner J."/>
            <person name="Poehlein A."/>
            <person name="Daniel R."/>
            <person name="Commichau F.M."/>
        </authorList>
    </citation>
    <scope>NUCLEOTIDE SEQUENCE [LARGE SCALE GENOMIC DNA]</scope>
    <source>
        <strain evidence="11 14">DSM 16086</strain>
    </source>
</reference>
<feature type="domain" description="ABC transmembrane type-1" evidence="10">
    <location>
        <begin position="12"/>
        <end position="200"/>
    </location>
</feature>
<dbReference type="Pfam" id="PF00528">
    <property type="entry name" value="BPD_transp_1"/>
    <property type="match status" value="1"/>
</dbReference>
<dbReference type="RefSeq" id="WP_174925613.1">
    <property type="nucleotide sequence ID" value="NZ_CABVLY010000004.1"/>
</dbReference>
<evidence type="ECO:0000256" key="3">
    <source>
        <dbReference type="ARBA" id="ARBA00022448"/>
    </source>
</evidence>
<organism evidence="12 13">
    <name type="scientific">Burkholderia anthina</name>
    <dbReference type="NCBI Taxonomy" id="179879"/>
    <lineage>
        <taxon>Bacteria</taxon>
        <taxon>Pseudomonadati</taxon>
        <taxon>Pseudomonadota</taxon>
        <taxon>Betaproteobacteria</taxon>
        <taxon>Burkholderiales</taxon>
        <taxon>Burkholderiaceae</taxon>
        <taxon>Burkholderia</taxon>
        <taxon>Burkholderia cepacia complex</taxon>
    </lineage>
</organism>
<dbReference type="InterPro" id="IPR010065">
    <property type="entry name" value="AA_ABC_transptr_permease_3TM"/>
</dbReference>
<accession>A0A6P2G5Y6</accession>
<dbReference type="SUPFAM" id="SSF161098">
    <property type="entry name" value="MetI-like"/>
    <property type="match status" value="1"/>
</dbReference>
<evidence type="ECO:0000313" key="14">
    <source>
        <dbReference type="Proteomes" id="UP000755577"/>
    </source>
</evidence>
<protein>
    <submittedName>
        <fullName evidence="12">ABC polar amino acid family transporter inner membrane subunit</fullName>
    </submittedName>
    <submittedName>
        <fullName evidence="11">Amino acid ABC transporter permease</fullName>
    </submittedName>
</protein>
<keyword evidence="7 9" id="KW-1133">Transmembrane helix</keyword>
<dbReference type="GO" id="GO:0006865">
    <property type="term" value="P:amino acid transport"/>
    <property type="evidence" value="ECO:0007669"/>
    <property type="project" value="UniProtKB-KW"/>
</dbReference>
<dbReference type="NCBIfam" id="TIGR01726">
    <property type="entry name" value="HEQRo_perm_3TM"/>
    <property type="match status" value="1"/>
</dbReference>
<dbReference type="PROSITE" id="PS50928">
    <property type="entry name" value="ABC_TM1"/>
    <property type="match status" value="1"/>
</dbReference>
<sequence length="213" mass="23117">MTITPLLLVQGIPWTLAITASSFLLGALIGLPLCAMKRSRISAVRFAATAIVLTCRSVPPIVWLFFVFFGIGSGFITMSPFTAATIGLGVVTGANMAEIYRGALTAIHPGQFEACRVLNLTRMQQFLDVIFPQLTRIALPSLATYLIGLLKDSAIASTIGVKDLTYSAYHISQQTFQGLSVYASAALLYILISIPIAWVSRWIDLNMRSKVSR</sequence>
<dbReference type="InterPro" id="IPR000515">
    <property type="entry name" value="MetI-like"/>
</dbReference>
<dbReference type="InterPro" id="IPR035906">
    <property type="entry name" value="MetI-like_sf"/>
</dbReference>
<keyword evidence="8 9" id="KW-0472">Membrane</keyword>
<evidence type="ECO:0000256" key="8">
    <source>
        <dbReference type="ARBA" id="ARBA00023136"/>
    </source>
</evidence>
<keyword evidence="4" id="KW-1003">Cell membrane</keyword>
<gene>
    <name evidence="12" type="ORF">BAN20980_01445</name>
    <name evidence="11" type="ORF">JQK92_08035</name>
</gene>
<dbReference type="PANTHER" id="PTHR30614:SF0">
    <property type="entry name" value="L-CYSTINE TRANSPORT SYSTEM PERMEASE PROTEIN TCYL"/>
    <property type="match status" value="1"/>
</dbReference>
<dbReference type="EMBL" id="CABVLY010000004">
    <property type="protein sequence ID" value="VVU48746.1"/>
    <property type="molecule type" value="Genomic_DNA"/>
</dbReference>
<feature type="transmembrane region" description="Helical" evidence="9">
    <location>
        <begin position="181"/>
        <end position="203"/>
    </location>
</feature>
<dbReference type="GO" id="GO:0043190">
    <property type="term" value="C:ATP-binding cassette (ABC) transporter complex"/>
    <property type="evidence" value="ECO:0007669"/>
    <property type="project" value="InterPro"/>
</dbReference>
<name>A0A6P2G5Y6_9BURK</name>
<keyword evidence="5 9" id="KW-0812">Transmembrane</keyword>
<dbReference type="Proteomes" id="UP000755577">
    <property type="component" value="Unassembled WGS sequence"/>
</dbReference>
<evidence type="ECO:0000313" key="13">
    <source>
        <dbReference type="Proteomes" id="UP000494201"/>
    </source>
</evidence>
<dbReference type="InterPro" id="IPR043429">
    <property type="entry name" value="ArtM/GltK/GlnP/TcyL/YhdX-like"/>
</dbReference>
<keyword evidence="3 9" id="KW-0813">Transport</keyword>
<keyword evidence="6" id="KW-0029">Amino-acid transport</keyword>
<comment type="subcellular location">
    <subcellularLocation>
        <location evidence="1">Cell inner membrane</location>
        <topology evidence="1">Multi-pass membrane protein</topology>
    </subcellularLocation>
    <subcellularLocation>
        <location evidence="9">Cell membrane</location>
        <topology evidence="9">Multi-pass membrane protein</topology>
    </subcellularLocation>
</comment>
<dbReference type="PANTHER" id="PTHR30614">
    <property type="entry name" value="MEMBRANE COMPONENT OF AMINO ACID ABC TRANSPORTER"/>
    <property type="match status" value="1"/>
</dbReference>
<dbReference type="CDD" id="cd06261">
    <property type="entry name" value="TM_PBP2"/>
    <property type="match status" value="1"/>
</dbReference>
<evidence type="ECO:0000256" key="4">
    <source>
        <dbReference type="ARBA" id="ARBA00022475"/>
    </source>
</evidence>
<dbReference type="Gene3D" id="1.10.3720.10">
    <property type="entry name" value="MetI-like"/>
    <property type="match status" value="1"/>
</dbReference>
<evidence type="ECO:0000256" key="6">
    <source>
        <dbReference type="ARBA" id="ARBA00022970"/>
    </source>
</evidence>
<proteinExistence type="inferred from homology"/>
<evidence type="ECO:0000259" key="10">
    <source>
        <dbReference type="PROSITE" id="PS50928"/>
    </source>
</evidence>
<dbReference type="GO" id="GO:0022857">
    <property type="term" value="F:transmembrane transporter activity"/>
    <property type="evidence" value="ECO:0007669"/>
    <property type="project" value="InterPro"/>
</dbReference>
<keyword evidence="14" id="KW-1185">Reference proteome</keyword>
<evidence type="ECO:0000256" key="1">
    <source>
        <dbReference type="ARBA" id="ARBA00004429"/>
    </source>
</evidence>
<dbReference type="Proteomes" id="UP000494201">
    <property type="component" value="Unassembled WGS sequence"/>
</dbReference>
<dbReference type="GeneID" id="56499475"/>
<feature type="transmembrane region" description="Helical" evidence="9">
    <location>
        <begin position="12"/>
        <end position="34"/>
    </location>
</feature>
<evidence type="ECO:0000256" key="5">
    <source>
        <dbReference type="ARBA" id="ARBA00022692"/>
    </source>
</evidence>
<evidence type="ECO:0000256" key="9">
    <source>
        <dbReference type="RuleBase" id="RU363032"/>
    </source>
</evidence>
<evidence type="ECO:0000256" key="7">
    <source>
        <dbReference type="ARBA" id="ARBA00022989"/>
    </source>
</evidence>
<evidence type="ECO:0000256" key="2">
    <source>
        <dbReference type="ARBA" id="ARBA00010072"/>
    </source>
</evidence>
<feature type="transmembrane region" description="Helical" evidence="9">
    <location>
        <begin position="75"/>
        <end position="94"/>
    </location>
</feature>
<feature type="transmembrane region" description="Helical" evidence="9">
    <location>
        <begin position="46"/>
        <end position="69"/>
    </location>
</feature>
<comment type="similarity">
    <text evidence="2">Belongs to the binding-protein-dependent transport system permease family. HisMQ subfamily.</text>
</comment>
<reference evidence="12 13" key="1">
    <citation type="submission" date="2019-09" db="EMBL/GenBank/DDBJ databases">
        <authorList>
            <person name="Depoorter E."/>
        </authorList>
    </citation>
    <scope>NUCLEOTIDE SEQUENCE [LARGE SCALE GENOMIC DNA]</scope>
    <source>
        <strain evidence="12">LMG 20980</strain>
    </source>
</reference>
<dbReference type="EMBL" id="JAFCIQ010000004">
    <property type="protein sequence ID" value="MBM2766374.1"/>
    <property type="molecule type" value="Genomic_DNA"/>
</dbReference>
<dbReference type="AlphaFoldDB" id="A0A6P2G5Y6"/>
<evidence type="ECO:0000313" key="12">
    <source>
        <dbReference type="EMBL" id="VVU48746.1"/>
    </source>
</evidence>
<evidence type="ECO:0000313" key="11">
    <source>
        <dbReference type="EMBL" id="MBM2766374.1"/>
    </source>
</evidence>